<gene>
    <name evidence="1" type="ORF">MNBD_BACTEROID01-928</name>
</gene>
<protein>
    <submittedName>
        <fullName evidence="1">Heparan N-sulfatase</fullName>
    </submittedName>
</protein>
<proteinExistence type="predicted"/>
<sequence>MGKAGKHREFVYGMHNNIPEGPAYPIRTVSDGDYRYISNLRPEEVFISKYLMGIHGDGGLDNPYWATWVYDTEAAPYTYKLVKRYMRRPAEQLYHTTEDRYEMENLANDPSQAGRLAMMRAELSRWMVGQGDPGSPMDTRKAIEAARQGRHLYKPK</sequence>
<reference evidence="1" key="1">
    <citation type="submission" date="2018-06" db="EMBL/GenBank/DDBJ databases">
        <authorList>
            <person name="Zhirakovskaya E."/>
        </authorList>
    </citation>
    <scope>NUCLEOTIDE SEQUENCE</scope>
</reference>
<dbReference type="Gene3D" id="3.40.720.10">
    <property type="entry name" value="Alkaline Phosphatase, subunit A"/>
    <property type="match status" value="1"/>
</dbReference>
<organism evidence="1">
    <name type="scientific">hydrothermal vent metagenome</name>
    <dbReference type="NCBI Taxonomy" id="652676"/>
    <lineage>
        <taxon>unclassified sequences</taxon>
        <taxon>metagenomes</taxon>
        <taxon>ecological metagenomes</taxon>
    </lineage>
</organism>
<dbReference type="InterPro" id="IPR017850">
    <property type="entry name" value="Alkaline_phosphatase_core_sf"/>
</dbReference>
<name>A0A3B0TJ88_9ZZZZ</name>
<accession>A0A3B0TJ88</accession>
<dbReference type="AlphaFoldDB" id="A0A3B0TJ88"/>
<evidence type="ECO:0000313" key="1">
    <source>
        <dbReference type="EMBL" id="VAW16243.1"/>
    </source>
</evidence>
<dbReference type="SUPFAM" id="SSF53649">
    <property type="entry name" value="Alkaline phosphatase-like"/>
    <property type="match status" value="1"/>
</dbReference>
<dbReference type="EMBL" id="UOEP01000059">
    <property type="protein sequence ID" value="VAW16243.1"/>
    <property type="molecule type" value="Genomic_DNA"/>
</dbReference>